<evidence type="ECO:0000256" key="7">
    <source>
        <dbReference type="SAM" id="Coils"/>
    </source>
</evidence>
<dbReference type="Proteomes" id="UP000182498">
    <property type="component" value="Unassembled WGS sequence"/>
</dbReference>
<evidence type="ECO:0000256" key="3">
    <source>
        <dbReference type="ARBA" id="ARBA00022679"/>
    </source>
</evidence>
<evidence type="ECO:0000256" key="1">
    <source>
        <dbReference type="ARBA" id="ARBA00012513"/>
    </source>
</evidence>
<keyword evidence="5 11" id="KW-0418">Kinase</keyword>
<keyword evidence="12" id="KW-1185">Reference proteome</keyword>
<dbReference type="EC" id="2.7.11.1" evidence="1"/>
<feature type="domain" description="Protein kinase" evidence="9">
    <location>
        <begin position="557"/>
        <end position="825"/>
    </location>
</feature>
<dbReference type="PANTHER" id="PTHR43289">
    <property type="entry name" value="MITOGEN-ACTIVATED PROTEIN KINASE KINASE KINASE 20-RELATED"/>
    <property type="match status" value="1"/>
</dbReference>
<evidence type="ECO:0000259" key="10">
    <source>
        <dbReference type="PROSITE" id="PS50965"/>
    </source>
</evidence>
<evidence type="ECO:0000256" key="5">
    <source>
        <dbReference type="ARBA" id="ARBA00022777"/>
    </source>
</evidence>
<evidence type="ECO:0000256" key="8">
    <source>
        <dbReference type="SAM" id="MobiDB-lite"/>
    </source>
</evidence>
<evidence type="ECO:0000313" key="11">
    <source>
        <dbReference type="EMBL" id="CUU65394.1"/>
    </source>
</evidence>
<dbReference type="SMART" id="SM00220">
    <property type="entry name" value="S_TKc"/>
    <property type="match status" value="1"/>
</dbReference>
<gene>
    <name evidence="11" type="ORF">CVAR292_00713</name>
</gene>
<keyword evidence="3" id="KW-0808">Transferase</keyword>
<feature type="domain" description="Protein kinase" evidence="9">
    <location>
        <begin position="220"/>
        <end position="527"/>
    </location>
</feature>
<dbReference type="PROSITE" id="PS50011">
    <property type="entry name" value="PROTEIN_KINASE_DOM"/>
    <property type="match status" value="2"/>
</dbReference>
<organism evidence="11 12">
    <name type="scientific">Corynebacterium variabile</name>
    <dbReference type="NCBI Taxonomy" id="1727"/>
    <lineage>
        <taxon>Bacteria</taxon>
        <taxon>Bacillati</taxon>
        <taxon>Actinomycetota</taxon>
        <taxon>Actinomycetes</taxon>
        <taxon>Mycobacteriales</taxon>
        <taxon>Corynebacteriaceae</taxon>
        <taxon>Corynebacterium</taxon>
    </lineage>
</organism>
<evidence type="ECO:0000259" key="9">
    <source>
        <dbReference type="PROSITE" id="PS50011"/>
    </source>
</evidence>
<dbReference type="Gene3D" id="1.10.510.10">
    <property type="entry name" value="Transferase(Phosphotransferase) domain 1"/>
    <property type="match status" value="2"/>
</dbReference>
<dbReference type="InterPro" id="IPR000719">
    <property type="entry name" value="Prot_kinase_dom"/>
</dbReference>
<keyword evidence="7" id="KW-0175">Coiled coil</keyword>
<feature type="compositionally biased region" description="Polar residues" evidence="8">
    <location>
        <begin position="1376"/>
        <end position="1386"/>
    </location>
</feature>
<dbReference type="GO" id="GO:0004674">
    <property type="term" value="F:protein serine/threonine kinase activity"/>
    <property type="evidence" value="ECO:0007669"/>
    <property type="project" value="UniProtKB-KW"/>
</dbReference>
<feature type="domain" description="NERD" evidence="10">
    <location>
        <begin position="14"/>
        <end position="130"/>
    </location>
</feature>
<evidence type="ECO:0000256" key="2">
    <source>
        <dbReference type="ARBA" id="ARBA00022527"/>
    </source>
</evidence>
<name>A0A110BGM3_9CORY</name>
<dbReference type="PANTHER" id="PTHR43289:SF6">
    <property type="entry name" value="SERINE_THREONINE-PROTEIN KINASE NEKL-3"/>
    <property type="match status" value="1"/>
</dbReference>
<dbReference type="Pfam" id="PF08378">
    <property type="entry name" value="NERD"/>
    <property type="match status" value="1"/>
</dbReference>
<dbReference type="SUPFAM" id="SSF56112">
    <property type="entry name" value="Protein kinase-like (PK-like)"/>
    <property type="match status" value="2"/>
</dbReference>
<keyword evidence="6" id="KW-0067">ATP-binding</keyword>
<sequence length="1386" mass="151003">MDQSSKRWHEVTPSEFPHEREGLAYLAESVPDQAPYQVFTNFTFQGDNGRRFEVDALVVSPAQINLIELKHWAGHFTGNDHTWQSDWNGGSTRRNPLNAANYKAKLFKSRLETILRRMLHEHRGDPDYPGSFAEVPWIQECVFLHNERITTDFTAQGVQNVFGIDGLRGRTGLPGIGNRITEKVRRYQAPIDEGFATRMLLPAIMEITGYRKRNIHADEWLLTRHVDDEEDRQVWEAENARDRKDRAVVRVIDIPRNADRIENNRLYSGARREYELLKGLTHPNIEAPFALKIADIGAGEAPALVYRPSDGFEPLDLLYPGLVLTAAQQVELISQVTDAVTYAHANNVVHRRLTPAAVLLNTKALDRDNPANSTIEVKVSRWTAVTESVQSTRLRSALVAQSAQSAQSGTSAHTRSSTSFDETVGFLPPEGFDGSAERTVGDLFSVGALAYFLFSGGRQPATSRAELDRVLSASGGLDLDATDAQVEPYIRDLVHGVTSPSPALRVKTVETATNRRGQKSDPVKLFLDRLQSSTRKLVVEDGDALHPKVGELIDGRFTMVKQLGTGATAMGLLVQDNRADNSERVLKVARGESVVNDLEQEAESLAELSRKLSGSPQKKHFVELLEPTLRLPFNRTALLLSFGGEFTLADQLQMGPLGADQFWMHGEQLLTLLVTLENTGLTHRDIKPANLGLLGKPSDKTLVLFDFSLTHKDLAATDLGTRPYLDPFLSKDAVPSRPHFDSYAERYSALVVLLQMATAGYPRYGADDGTAVELTDGHLALTVEDFPAEWPERQRQALVDLFADNLDRDLRRRAGSAQDLLDAFRAIRRARAGATEPAAGEPSPTPALTVTRTASGVTLLSLADLSQELVTCSGPKNTHERRLVQNILGVAKDAGQVDPFIPASELAALLPTSPGRMPALTAAVAPLWEKTPALHNALDALNAKLSTALRSLGGIGTPEDLRPVVEELFPAPTDAVPTPGSTPAQNARRQLGVLRLLEMTLSRRADDNGRIHLVRRAGVTADGTADARAVALTDDPALTGLPAALAEAAHRMLAAAPHEVVDAGLLVTGLTNEAVAYLGIPATDLRLIPSMLPRLAAAADGSLALTSSGDLYPVDMSTEALVRAVFPTASEKVARETLASKVQRRFPQAVHAKLPSHPKLTEIVTALVPDMTYDPAKKAFLRPVAEPAPSVLETRLTFPSTVGLADRPRTELPEAQRVLLDGLEATLRDRYFRVIPVATGRAQETLELVAKYFDVNHVDVAEVVLDELWSMFEQTGQLDKFSVFLDADAADNPMRAQLTGVIRACAVKALTNRLNTTDPRPVVLTDASILADFGCLDVLAPWAQIGAQNSAPVWLITVDDSPSPTNSHAVEGEQLPLSSPDQVLGV</sequence>
<dbReference type="PROSITE" id="PS50965">
    <property type="entry name" value="NERD"/>
    <property type="match status" value="1"/>
</dbReference>
<dbReference type="OrthoDB" id="3404503at2"/>
<feature type="coiled-coil region" evidence="7">
    <location>
        <begin position="588"/>
        <end position="615"/>
    </location>
</feature>
<keyword evidence="4" id="KW-0547">Nucleotide-binding</keyword>
<proteinExistence type="predicted"/>
<accession>A0A110BGM3</accession>
<evidence type="ECO:0000256" key="6">
    <source>
        <dbReference type="ARBA" id="ARBA00022840"/>
    </source>
</evidence>
<dbReference type="InterPro" id="IPR011528">
    <property type="entry name" value="NERD"/>
</dbReference>
<dbReference type="RefSeq" id="WP_073883616.1">
    <property type="nucleotide sequence ID" value="NZ_FAUH01000004.1"/>
</dbReference>
<protein>
    <recommendedName>
        <fullName evidence="1">non-specific serine/threonine protein kinase</fullName>
        <ecNumber evidence="1">2.7.11.1</ecNumber>
    </recommendedName>
</protein>
<dbReference type="EMBL" id="FAUH01000004">
    <property type="protein sequence ID" value="CUU65394.1"/>
    <property type="molecule type" value="Genomic_DNA"/>
</dbReference>
<feature type="region of interest" description="Disordered" evidence="8">
    <location>
        <begin position="1362"/>
        <end position="1386"/>
    </location>
</feature>
<keyword evidence="2" id="KW-0723">Serine/threonine-protein kinase</keyword>
<evidence type="ECO:0000256" key="4">
    <source>
        <dbReference type="ARBA" id="ARBA00022741"/>
    </source>
</evidence>
<evidence type="ECO:0000313" key="12">
    <source>
        <dbReference type="Proteomes" id="UP000182498"/>
    </source>
</evidence>
<dbReference type="InterPro" id="IPR011009">
    <property type="entry name" value="Kinase-like_dom_sf"/>
</dbReference>
<reference evidence="12" key="1">
    <citation type="submission" date="2015-11" db="EMBL/GenBank/DDBJ databases">
        <authorList>
            <person name="Dugat-Bony E."/>
        </authorList>
    </citation>
    <scope>NUCLEOTIDE SEQUENCE [LARGE SCALE GENOMIC DNA]</scope>
    <source>
        <strain evidence="12">Mu292</strain>
    </source>
</reference>
<dbReference type="GO" id="GO:0005524">
    <property type="term" value="F:ATP binding"/>
    <property type="evidence" value="ECO:0007669"/>
    <property type="project" value="UniProtKB-KW"/>
</dbReference>